<dbReference type="PANTHER" id="PTHR43798">
    <property type="entry name" value="MONOACYLGLYCEROL LIPASE"/>
    <property type="match status" value="1"/>
</dbReference>
<gene>
    <name evidence="2" type="ORF">AKL17_3663</name>
</gene>
<dbReference type="STRING" id="1335048.AKL17_3663"/>
<name>A0A159Z6E3_9RHOB</name>
<dbReference type="OrthoDB" id="9804723at2"/>
<organism evidence="2 3">
    <name type="scientific">Frigidibacter mobilis</name>
    <dbReference type="NCBI Taxonomy" id="1335048"/>
    <lineage>
        <taxon>Bacteria</taxon>
        <taxon>Pseudomonadati</taxon>
        <taxon>Pseudomonadota</taxon>
        <taxon>Alphaproteobacteria</taxon>
        <taxon>Rhodobacterales</taxon>
        <taxon>Paracoccaceae</taxon>
        <taxon>Frigidibacter</taxon>
    </lineage>
</organism>
<dbReference type="InterPro" id="IPR000073">
    <property type="entry name" value="AB_hydrolase_1"/>
</dbReference>
<dbReference type="Gene3D" id="3.40.50.1820">
    <property type="entry name" value="alpha/beta hydrolase"/>
    <property type="match status" value="1"/>
</dbReference>
<reference evidence="2 3" key="1">
    <citation type="submission" date="2015-09" db="EMBL/GenBank/DDBJ databases">
        <title>Complete genome sequence of Defluviimonas alba cai42t isolated from an oilfield in Xinjiang.</title>
        <authorList>
            <person name="Geng S."/>
            <person name="Pan X."/>
            <person name="Wu X."/>
        </authorList>
    </citation>
    <scope>NUCLEOTIDE SEQUENCE [LARGE SCALE GENOMIC DNA]</scope>
    <source>
        <strain evidence="3">cai42</strain>
    </source>
</reference>
<evidence type="ECO:0000313" key="2">
    <source>
        <dbReference type="EMBL" id="AMY70886.1"/>
    </source>
</evidence>
<dbReference type="Pfam" id="PF12697">
    <property type="entry name" value="Abhydrolase_6"/>
    <property type="match status" value="1"/>
</dbReference>
<dbReference type="PRINTS" id="PR00412">
    <property type="entry name" value="EPOXHYDRLASE"/>
</dbReference>
<dbReference type="SUPFAM" id="SSF53474">
    <property type="entry name" value="alpha/beta-Hydrolases"/>
    <property type="match status" value="1"/>
</dbReference>
<protein>
    <submittedName>
        <fullName evidence="2">Alpha/beta hydrolase</fullName>
    </submittedName>
</protein>
<dbReference type="InterPro" id="IPR000639">
    <property type="entry name" value="Epox_hydrolase-like"/>
</dbReference>
<sequence>MYIDAPQGRLHIEQAGDQGPPVILLSGAGIDNAQLSWKRLMPVLAERHRVFAPDWPKQGKTTAWRGKADHASMLGCVDAVMDHFGLKRAALVGLSQGGAIALSYAIERPERVDRLVAIAPGGILRFPPVVHQLLWLSAKLPWLISGLSHMLLRSRWGVERLVRTGLFAGPSPDFDDVVDDIQEEVRRSGVRASDWQNASIGFRRMKVDLMPDLHRIECPVLFIQGDKDVAVPPNRTREAASRVKDAEFVLLENHGHWPNRQSPDRIAALVTAFLDGRQARFEGNDHG</sequence>
<dbReference type="GO" id="GO:0046464">
    <property type="term" value="P:acylglycerol catabolic process"/>
    <property type="evidence" value="ECO:0007669"/>
    <property type="project" value="TreeGrafter"/>
</dbReference>
<keyword evidence="2" id="KW-0378">Hydrolase</keyword>
<dbReference type="InterPro" id="IPR029058">
    <property type="entry name" value="AB_hydrolase_fold"/>
</dbReference>
<feature type="domain" description="AB hydrolase-1" evidence="1">
    <location>
        <begin position="22"/>
        <end position="268"/>
    </location>
</feature>
<accession>A0A159Z6E3</accession>
<evidence type="ECO:0000313" key="3">
    <source>
        <dbReference type="Proteomes" id="UP000076128"/>
    </source>
</evidence>
<dbReference type="AlphaFoldDB" id="A0A159Z6E3"/>
<dbReference type="KEGG" id="daa:AKL17_3663"/>
<dbReference type="PRINTS" id="PR00111">
    <property type="entry name" value="ABHYDROLASE"/>
</dbReference>
<keyword evidence="3" id="KW-1185">Reference proteome</keyword>
<dbReference type="PANTHER" id="PTHR43798:SF33">
    <property type="entry name" value="HYDROLASE, PUTATIVE (AFU_ORTHOLOGUE AFUA_2G14860)-RELATED"/>
    <property type="match status" value="1"/>
</dbReference>
<dbReference type="GO" id="GO:0016020">
    <property type="term" value="C:membrane"/>
    <property type="evidence" value="ECO:0007669"/>
    <property type="project" value="TreeGrafter"/>
</dbReference>
<proteinExistence type="predicted"/>
<dbReference type="EMBL" id="CP012661">
    <property type="protein sequence ID" value="AMY70886.1"/>
    <property type="molecule type" value="Genomic_DNA"/>
</dbReference>
<dbReference type="Proteomes" id="UP000076128">
    <property type="component" value="Chromosome"/>
</dbReference>
<dbReference type="RefSeq" id="WP_066815608.1">
    <property type="nucleotide sequence ID" value="NZ_CP012661.1"/>
</dbReference>
<dbReference type="GO" id="GO:0047372">
    <property type="term" value="F:monoacylglycerol lipase activity"/>
    <property type="evidence" value="ECO:0007669"/>
    <property type="project" value="TreeGrafter"/>
</dbReference>
<evidence type="ECO:0000259" key="1">
    <source>
        <dbReference type="Pfam" id="PF12697"/>
    </source>
</evidence>
<dbReference type="InterPro" id="IPR050266">
    <property type="entry name" value="AB_hydrolase_sf"/>
</dbReference>